<dbReference type="Proteomes" id="UP001271769">
    <property type="component" value="Unassembled WGS sequence"/>
</dbReference>
<dbReference type="EMBL" id="JAXCLX010000004">
    <property type="protein sequence ID" value="MDY0874162.1"/>
    <property type="molecule type" value="Genomic_DNA"/>
</dbReference>
<dbReference type="PANTHER" id="PTHR11803:SF39">
    <property type="entry name" value="2-IMINOBUTANOATE_2-IMINOPROPANOATE DEAMINASE"/>
    <property type="match status" value="1"/>
</dbReference>
<dbReference type="EC" id="3.5.-.-" evidence="1"/>
<dbReference type="CDD" id="cd00448">
    <property type="entry name" value="YjgF_YER057c_UK114_family"/>
    <property type="match status" value="1"/>
</dbReference>
<keyword evidence="2" id="KW-1185">Reference proteome</keyword>
<proteinExistence type="predicted"/>
<gene>
    <name evidence="1" type="ORF">SMD31_19630</name>
</gene>
<keyword evidence="1" id="KW-0378">Hydrolase</keyword>
<comment type="caution">
    <text evidence="1">The sequence shown here is derived from an EMBL/GenBank/DDBJ whole genome shotgun (WGS) entry which is preliminary data.</text>
</comment>
<name>A0ABU5E4D7_9PROT</name>
<dbReference type="InterPro" id="IPR006175">
    <property type="entry name" value="YjgF/YER057c/UK114"/>
</dbReference>
<sequence>MRKVIDTGLPRGKSPVELAAVANGTLYVCSIPSRGDGSIVDGGIEAQTEQTLRNLKQSVEAAGATMDDVVQVQVFLSGEEHFQGMNAAYAKFFNAPYPVRATFIAGIIVPGANIEILAQADVSHVNK</sequence>
<dbReference type="PANTHER" id="PTHR11803">
    <property type="entry name" value="2-IMINOBUTANOATE/2-IMINOPROPANOATE DEAMINASE RIDA"/>
    <property type="match status" value="1"/>
</dbReference>
<reference evidence="1 2" key="1">
    <citation type="journal article" date="2013" name="Antonie Van Leeuwenhoek">
        <title>Dongia rigui sp. nov., isolated from freshwater of a large wetland in Korea.</title>
        <authorList>
            <person name="Baik K.S."/>
            <person name="Hwang Y.M."/>
            <person name="Choi J.S."/>
            <person name="Kwon J."/>
            <person name="Seong C.N."/>
        </authorList>
    </citation>
    <scope>NUCLEOTIDE SEQUENCE [LARGE SCALE GENOMIC DNA]</scope>
    <source>
        <strain evidence="1 2">04SU4-P</strain>
    </source>
</reference>
<dbReference type="Gene3D" id="3.30.1330.40">
    <property type="entry name" value="RutC-like"/>
    <property type="match status" value="1"/>
</dbReference>
<dbReference type="GO" id="GO:0016787">
    <property type="term" value="F:hydrolase activity"/>
    <property type="evidence" value="ECO:0007669"/>
    <property type="project" value="UniProtKB-KW"/>
</dbReference>
<dbReference type="InterPro" id="IPR035959">
    <property type="entry name" value="RutC-like_sf"/>
</dbReference>
<organism evidence="1 2">
    <name type="scientific">Dongia rigui</name>
    <dbReference type="NCBI Taxonomy" id="940149"/>
    <lineage>
        <taxon>Bacteria</taxon>
        <taxon>Pseudomonadati</taxon>
        <taxon>Pseudomonadota</taxon>
        <taxon>Alphaproteobacteria</taxon>
        <taxon>Rhodospirillales</taxon>
        <taxon>Dongiaceae</taxon>
        <taxon>Dongia</taxon>
    </lineage>
</organism>
<evidence type="ECO:0000313" key="1">
    <source>
        <dbReference type="EMBL" id="MDY0874162.1"/>
    </source>
</evidence>
<accession>A0ABU5E4D7</accession>
<dbReference type="Pfam" id="PF01042">
    <property type="entry name" value="Ribonuc_L-PSP"/>
    <property type="match status" value="1"/>
</dbReference>
<protein>
    <submittedName>
        <fullName evidence="1">RidA family protein</fullName>
        <ecNumber evidence="1">3.5.-.-</ecNumber>
    </submittedName>
</protein>
<evidence type="ECO:0000313" key="2">
    <source>
        <dbReference type="Proteomes" id="UP001271769"/>
    </source>
</evidence>
<dbReference type="SUPFAM" id="SSF55298">
    <property type="entry name" value="YjgF-like"/>
    <property type="match status" value="1"/>
</dbReference>
<dbReference type="RefSeq" id="WP_320502636.1">
    <property type="nucleotide sequence ID" value="NZ_JAXCLX010000004.1"/>
</dbReference>